<dbReference type="GO" id="GO:0016020">
    <property type="term" value="C:membrane"/>
    <property type="evidence" value="ECO:0007669"/>
    <property type="project" value="UniProtKB-SubCell"/>
</dbReference>
<dbReference type="InterPro" id="IPR013601">
    <property type="entry name" value="FAE1_typ3_polyketide_synth"/>
</dbReference>
<evidence type="ECO:0000256" key="11">
    <source>
        <dbReference type="SAM" id="Phobius"/>
    </source>
</evidence>
<protein>
    <recommendedName>
        <fullName evidence="10">3-ketoacyl-CoA synthase</fullName>
        <ecNumber evidence="10">2.3.1.-</ecNumber>
    </recommendedName>
</protein>
<evidence type="ECO:0000256" key="2">
    <source>
        <dbReference type="ARBA" id="ARBA00005194"/>
    </source>
</evidence>
<dbReference type="InterPro" id="IPR012392">
    <property type="entry name" value="3-ktacl-CoA_syn"/>
</dbReference>
<dbReference type="InterPro" id="IPR013747">
    <property type="entry name" value="ACP_syn_III_C"/>
</dbReference>
<feature type="transmembrane region" description="Helical" evidence="11">
    <location>
        <begin position="45"/>
        <end position="65"/>
    </location>
</feature>
<dbReference type="PIRSF" id="PIRSF036417">
    <property type="entry name" value="3-ktacl-CoA_syn"/>
    <property type="match status" value="1"/>
</dbReference>
<evidence type="ECO:0000256" key="8">
    <source>
        <dbReference type="ARBA" id="ARBA00023315"/>
    </source>
</evidence>
<evidence type="ECO:0000256" key="1">
    <source>
        <dbReference type="ARBA" id="ARBA00004370"/>
    </source>
</evidence>
<keyword evidence="15" id="KW-1185">Reference proteome</keyword>
<dbReference type="Pfam" id="PF08392">
    <property type="entry name" value="FAE1_CUT1_RppA"/>
    <property type="match status" value="1"/>
</dbReference>
<evidence type="ECO:0000256" key="6">
    <source>
        <dbReference type="ARBA" id="ARBA00022989"/>
    </source>
</evidence>
<evidence type="ECO:0000256" key="5">
    <source>
        <dbReference type="ARBA" id="ARBA00022692"/>
    </source>
</evidence>
<organism evidence="14 15">
    <name type="scientific">Papaver atlanticum</name>
    <dbReference type="NCBI Taxonomy" id="357466"/>
    <lineage>
        <taxon>Eukaryota</taxon>
        <taxon>Viridiplantae</taxon>
        <taxon>Streptophyta</taxon>
        <taxon>Embryophyta</taxon>
        <taxon>Tracheophyta</taxon>
        <taxon>Spermatophyta</taxon>
        <taxon>Magnoliopsida</taxon>
        <taxon>Ranunculales</taxon>
        <taxon>Papaveraceae</taxon>
        <taxon>Papaveroideae</taxon>
        <taxon>Papaver</taxon>
    </lineage>
</organism>
<keyword evidence="4 10" id="KW-0808">Transferase</keyword>
<proteinExistence type="inferred from homology"/>
<name>A0AAD4X9V5_9MAGN</name>
<keyword evidence="8 10" id="KW-0012">Acyltransferase</keyword>
<dbReference type="Pfam" id="PF08541">
    <property type="entry name" value="ACP_syn_III_C"/>
    <property type="match status" value="1"/>
</dbReference>
<evidence type="ECO:0000259" key="12">
    <source>
        <dbReference type="Pfam" id="PF08392"/>
    </source>
</evidence>
<evidence type="ECO:0000313" key="15">
    <source>
        <dbReference type="Proteomes" id="UP001202328"/>
    </source>
</evidence>
<comment type="similarity">
    <text evidence="3 10">Belongs to the thiolase-like superfamily. Chalcone/stilbene synthases family.</text>
</comment>
<dbReference type="GO" id="GO:0009922">
    <property type="term" value="F:fatty acid elongase activity"/>
    <property type="evidence" value="ECO:0007669"/>
    <property type="project" value="UniProtKB-EC"/>
</dbReference>
<feature type="transmembrane region" description="Helical" evidence="11">
    <location>
        <begin position="6"/>
        <end position="24"/>
    </location>
</feature>
<dbReference type="AlphaFoldDB" id="A0AAD4X9V5"/>
<comment type="subcellular location">
    <subcellularLocation>
        <location evidence="1">Membrane</location>
    </subcellularLocation>
</comment>
<feature type="domain" description="FAE" evidence="12">
    <location>
        <begin position="65"/>
        <end position="352"/>
    </location>
</feature>
<comment type="caution">
    <text evidence="14">The sequence shown here is derived from an EMBL/GenBank/DDBJ whole genome shotgun (WGS) entry which is preliminary data.</text>
</comment>
<feature type="domain" description="Beta-ketoacyl-[acyl-carrier-protein] synthase III C-terminal" evidence="13">
    <location>
        <begin position="370"/>
        <end position="449"/>
    </location>
</feature>
<dbReference type="Proteomes" id="UP001202328">
    <property type="component" value="Unassembled WGS sequence"/>
</dbReference>
<dbReference type="PANTHER" id="PTHR31561">
    <property type="entry name" value="3-KETOACYL-COA SYNTHASE"/>
    <property type="match status" value="1"/>
</dbReference>
<evidence type="ECO:0000256" key="7">
    <source>
        <dbReference type="ARBA" id="ARBA00023136"/>
    </source>
</evidence>
<keyword evidence="7 11" id="KW-0472">Membrane</keyword>
<gene>
    <name evidence="14" type="ORF">MKW98_000250</name>
</gene>
<dbReference type="Gene3D" id="3.40.47.10">
    <property type="match status" value="1"/>
</dbReference>
<reference evidence="14" key="1">
    <citation type="submission" date="2022-04" db="EMBL/GenBank/DDBJ databases">
        <title>A functionally conserved STORR gene fusion in Papaver species that diverged 16.8 million years ago.</title>
        <authorList>
            <person name="Catania T."/>
        </authorList>
    </citation>
    <scope>NUCLEOTIDE SEQUENCE</scope>
    <source>
        <strain evidence="14">S-188037</strain>
    </source>
</reference>
<evidence type="ECO:0000256" key="10">
    <source>
        <dbReference type="PIRNR" id="PIRNR036417"/>
    </source>
</evidence>
<dbReference type="FunFam" id="3.40.47.10:FF:000028">
    <property type="entry name" value="3-ketoacyl-CoA synthase"/>
    <property type="match status" value="1"/>
</dbReference>
<evidence type="ECO:0000259" key="13">
    <source>
        <dbReference type="Pfam" id="PF08541"/>
    </source>
</evidence>
<dbReference type="CDD" id="cd00831">
    <property type="entry name" value="CHS_like"/>
    <property type="match status" value="1"/>
</dbReference>
<dbReference type="InterPro" id="IPR016039">
    <property type="entry name" value="Thiolase-like"/>
</dbReference>
<keyword evidence="6 11" id="KW-1133">Transmembrane helix</keyword>
<evidence type="ECO:0000256" key="4">
    <source>
        <dbReference type="ARBA" id="ARBA00022679"/>
    </source>
</evidence>
<comment type="pathway">
    <text evidence="2 10">Lipid metabolism; fatty acid biosynthesis.</text>
</comment>
<evidence type="ECO:0000256" key="9">
    <source>
        <dbReference type="ARBA" id="ARBA00047375"/>
    </source>
</evidence>
<keyword evidence="5 11" id="KW-0812">Transmembrane</keyword>
<dbReference type="EC" id="2.3.1.-" evidence="10"/>
<dbReference type="SUPFAM" id="SSF53901">
    <property type="entry name" value="Thiolase-like"/>
    <property type="match status" value="2"/>
</dbReference>
<evidence type="ECO:0000256" key="3">
    <source>
        <dbReference type="ARBA" id="ARBA00005531"/>
    </source>
</evidence>
<accession>A0AAD4X9V5</accession>
<comment type="catalytic activity">
    <reaction evidence="9">
        <text>a very-long-chain acyl-CoA + malonyl-CoA + H(+) = a very-long-chain 3-oxoacyl-CoA + CO2 + CoA</text>
        <dbReference type="Rhea" id="RHEA:32727"/>
        <dbReference type="ChEBI" id="CHEBI:15378"/>
        <dbReference type="ChEBI" id="CHEBI:16526"/>
        <dbReference type="ChEBI" id="CHEBI:57287"/>
        <dbReference type="ChEBI" id="CHEBI:57384"/>
        <dbReference type="ChEBI" id="CHEBI:90725"/>
        <dbReference type="ChEBI" id="CHEBI:90736"/>
        <dbReference type="EC" id="2.3.1.199"/>
    </reaction>
</comment>
<evidence type="ECO:0000313" key="14">
    <source>
        <dbReference type="EMBL" id="KAI3867037.1"/>
    </source>
</evidence>
<dbReference type="GO" id="GO:0006633">
    <property type="term" value="P:fatty acid biosynthetic process"/>
    <property type="evidence" value="ECO:0007669"/>
    <property type="project" value="InterPro"/>
</dbReference>
<dbReference type="EMBL" id="JAJJMB010013579">
    <property type="protein sequence ID" value="KAI3867037.1"/>
    <property type="molecule type" value="Genomic_DNA"/>
</dbReference>
<sequence>MHLKYIKFGCHYLIFIIFLIPVLIEAARIKSETVDILWLQFQFDLMNILTCSLFIVLGSTLYIIISRPQPVYLVSHACYQPPSHLQVPSQHYLELARAIGNLNESSFEFQRKILERSGLGEETYLPQALHCIPSEASMVTAREEAEHVMFGALDSLFCSTNINLQDIGILVVNCSLFNPIPSLSAMIIHKYGLRCNIKSFNLSGMGCSSGLIAVGLAKDLLQVHRNTYAIVVSTENVTQSTYSGDNKSMMIANCLFRVGGAVILLSNKPQDKQRAMYKLAHLVRIHRGLDDKSFTCVYQEQDKTGVLGVSLSKDLTNIAGDALKINITTLGPLVLPVKEQLRFFVTMVVKKLFRKSEIKTYIPNFKLAFDHFCIHAGGRGVIDELEKSLQLLPVHVEASRMTLQRFGNTSSSSIWYELAYIESKGRVCKNDRIWQISFGSGFKCNSAVWVALKNVKKPSTSTKQIPWEA</sequence>